<dbReference type="InterPro" id="IPR013342">
    <property type="entry name" value="Mandelate_racemase_C"/>
</dbReference>
<reference evidence="5" key="1">
    <citation type="submission" date="2020-05" db="EMBL/GenBank/DDBJ databases">
        <authorList>
            <person name="Chiriac C."/>
            <person name="Salcher M."/>
            <person name="Ghai R."/>
            <person name="Kavagutti S V."/>
        </authorList>
    </citation>
    <scope>NUCLEOTIDE SEQUENCE</scope>
</reference>
<organism evidence="5">
    <name type="scientific">freshwater metagenome</name>
    <dbReference type="NCBI Taxonomy" id="449393"/>
    <lineage>
        <taxon>unclassified sequences</taxon>
        <taxon>metagenomes</taxon>
        <taxon>ecological metagenomes</taxon>
    </lineage>
</organism>
<evidence type="ECO:0000256" key="1">
    <source>
        <dbReference type="ARBA" id="ARBA00001946"/>
    </source>
</evidence>
<dbReference type="SFLD" id="SFLDG00179">
    <property type="entry name" value="mandelate_racemase"/>
    <property type="match status" value="1"/>
</dbReference>
<dbReference type="PANTHER" id="PTHR13794:SF58">
    <property type="entry name" value="MITOCHONDRIAL ENOLASE SUPERFAMILY MEMBER 1"/>
    <property type="match status" value="1"/>
</dbReference>
<sequence length="377" mass="40128">MSDRIARSEVLILRHQVSVPIGPAAVSYTHRECVMVRLEDGDGHVGWGETYYGPGIGAVASELGMMLHGQAPSQARRLLDGLHETCADSTAISAWAIAIDDLRGRQLGVSVADLYGGRRRDSVRAYASSGGYRDGVDPETSWCDDVRTAVADGFTACKLRIGRFSPGREIPILERVRAETDPAIELMVDANGAYSLPLAVEVGRALERLSFRWFEEPLIRFRGGMSYPGYEGLSVLDIPIAAGEGLQSRGAFASFIARGGADIVQPDVAICGGVGEAVFIAELAALNGRPCVPHAWGGAVLLAATVQFASLIPEPSELAGALSPLLEVDRFENRMRTELAQVPQEVVDGRVAVPTGPGLGIEVDEQALRRLAVAVVG</sequence>
<dbReference type="SUPFAM" id="SSF54826">
    <property type="entry name" value="Enolase N-terminal domain-like"/>
    <property type="match status" value="1"/>
</dbReference>
<evidence type="ECO:0000256" key="2">
    <source>
        <dbReference type="ARBA" id="ARBA00022723"/>
    </source>
</evidence>
<dbReference type="InterPro" id="IPR029065">
    <property type="entry name" value="Enolase_C-like"/>
</dbReference>
<comment type="cofactor">
    <cofactor evidence="1">
        <name>Mg(2+)</name>
        <dbReference type="ChEBI" id="CHEBI:18420"/>
    </cofactor>
</comment>
<dbReference type="GO" id="GO:0000287">
    <property type="term" value="F:magnesium ion binding"/>
    <property type="evidence" value="ECO:0007669"/>
    <property type="project" value="TreeGrafter"/>
</dbReference>
<dbReference type="Gene3D" id="3.20.20.120">
    <property type="entry name" value="Enolase-like C-terminal domain"/>
    <property type="match status" value="1"/>
</dbReference>
<dbReference type="InterPro" id="IPR029017">
    <property type="entry name" value="Enolase-like_N"/>
</dbReference>
<dbReference type="EMBL" id="CAFBPU010000004">
    <property type="protein sequence ID" value="CAB5021306.1"/>
    <property type="molecule type" value="Genomic_DNA"/>
</dbReference>
<keyword evidence="2" id="KW-0479">Metal-binding</keyword>
<feature type="domain" description="Mandelate racemase/muconate lactonizing enzyme C-terminal" evidence="4">
    <location>
        <begin position="139"/>
        <end position="228"/>
    </location>
</feature>
<dbReference type="SMART" id="SM00922">
    <property type="entry name" value="MR_MLE"/>
    <property type="match status" value="1"/>
</dbReference>
<evidence type="ECO:0000256" key="3">
    <source>
        <dbReference type="ARBA" id="ARBA00022842"/>
    </source>
</evidence>
<evidence type="ECO:0000313" key="5">
    <source>
        <dbReference type="EMBL" id="CAB4925144.1"/>
    </source>
</evidence>
<keyword evidence="3" id="KW-0460">Magnesium</keyword>
<dbReference type="InterPro" id="IPR036849">
    <property type="entry name" value="Enolase-like_C_sf"/>
</dbReference>
<accession>A0A6J7I3B6</accession>
<dbReference type="SFLD" id="SFLDS00001">
    <property type="entry name" value="Enolase"/>
    <property type="match status" value="1"/>
</dbReference>
<gene>
    <name evidence="5" type="ORF">UFOPK3752_00080</name>
    <name evidence="6" type="ORF">UFOPK4150_00262</name>
</gene>
<dbReference type="PANTHER" id="PTHR13794">
    <property type="entry name" value="ENOLASE SUPERFAMILY, MANDELATE RACEMASE"/>
    <property type="match status" value="1"/>
</dbReference>
<dbReference type="InterPro" id="IPR013341">
    <property type="entry name" value="Mandelate_racemase_N_dom"/>
</dbReference>
<dbReference type="AlphaFoldDB" id="A0A6J7I3B6"/>
<dbReference type="Pfam" id="PF02746">
    <property type="entry name" value="MR_MLE_N"/>
    <property type="match status" value="1"/>
</dbReference>
<dbReference type="EMBL" id="CAFBND010000002">
    <property type="protein sequence ID" value="CAB4925144.1"/>
    <property type="molecule type" value="Genomic_DNA"/>
</dbReference>
<proteinExistence type="predicted"/>
<dbReference type="GO" id="GO:0016836">
    <property type="term" value="F:hydro-lyase activity"/>
    <property type="evidence" value="ECO:0007669"/>
    <property type="project" value="TreeGrafter"/>
</dbReference>
<dbReference type="SUPFAM" id="SSF51604">
    <property type="entry name" value="Enolase C-terminal domain-like"/>
    <property type="match status" value="1"/>
</dbReference>
<dbReference type="InterPro" id="IPR046945">
    <property type="entry name" value="RHMD-like"/>
</dbReference>
<evidence type="ECO:0000259" key="4">
    <source>
        <dbReference type="SMART" id="SM00922"/>
    </source>
</evidence>
<evidence type="ECO:0000313" key="6">
    <source>
        <dbReference type="EMBL" id="CAB5021306.1"/>
    </source>
</evidence>
<name>A0A6J7I3B6_9ZZZZ</name>
<dbReference type="GO" id="GO:0016052">
    <property type="term" value="P:carbohydrate catabolic process"/>
    <property type="evidence" value="ECO:0007669"/>
    <property type="project" value="TreeGrafter"/>
</dbReference>
<protein>
    <submittedName>
        <fullName evidence="5">Unannotated protein</fullName>
    </submittedName>
</protein>
<dbReference type="CDD" id="cd03316">
    <property type="entry name" value="MR_like"/>
    <property type="match status" value="1"/>
</dbReference>
<dbReference type="Gene3D" id="3.30.390.10">
    <property type="entry name" value="Enolase-like, N-terminal domain"/>
    <property type="match status" value="1"/>
</dbReference>
<dbReference type="Pfam" id="PF13378">
    <property type="entry name" value="MR_MLE_C"/>
    <property type="match status" value="1"/>
</dbReference>